<feature type="domain" description="G-protein coupled receptors family 1 profile" evidence="11">
    <location>
        <begin position="56"/>
        <end position="373"/>
    </location>
</feature>
<evidence type="ECO:0000313" key="13">
    <source>
        <dbReference type="Proteomes" id="UP001353858"/>
    </source>
</evidence>
<evidence type="ECO:0000256" key="9">
    <source>
        <dbReference type="SAM" id="MobiDB-lite"/>
    </source>
</evidence>
<dbReference type="Pfam" id="PF00001">
    <property type="entry name" value="7tm_1"/>
    <property type="match status" value="1"/>
</dbReference>
<dbReference type="SUPFAM" id="SSF81321">
    <property type="entry name" value="Family A G protein-coupled receptor-like"/>
    <property type="match status" value="1"/>
</dbReference>
<feature type="transmembrane region" description="Helical" evidence="10">
    <location>
        <begin position="196"/>
        <end position="221"/>
    </location>
</feature>
<comment type="caution">
    <text evidence="12">The sequence shown here is derived from an EMBL/GenBank/DDBJ whole genome shotgun (WGS) entry which is preliminary data.</text>
</comment>
<keyword evidence="8" id="KW-0807">Transducer</keyword>
<keyword evidence="7" id="KW-0675">Receptor</keyword>
<dbReference type="PROSITE" id="PS50262">
    <property type="entry name" value="G_PROTEIN_RECEP_F1_2"/>
    <property type="match status" value="1"/>
</dbReference>
<evidence type="ECO:0000256" key="5">
    <source>
        <dbReference type="ARBA" id="ARBA00023040"/>
    </source>
</evidence>
<evidence type="ECO:0000256" key="8">
    <source>
        <dbReference type="ARBA" id="ARBA00023224"/>
    </source>
</evidence>
<evidence type="ECO:0000259" key="11">
    <source>
        <dbReference type="PROSITE" id="PS50262"/>
    </source>
</evidence>
<keyword evidence="6 10" id="KW-0472">Membrane</keyword>
<gene>
    <name evidence="12" type="ORF">RN001_007023</name>
</gene>
<proteinExistence type="inferred from homology"/>
<name>A0AAN7PEC2_9COLE</name>
<feature type="transmembrane region" description="Helical" evidence="10">
    <location>
        <begin position="313"/>
        <end position="335"/>
    </location>
</feature>
<dbReference type="InterPro" id="IPR000276">
    <property type="entry name" value="GPCR_Rhodpsn"/>
</dbReference>
<dbReference type="Gene3D" id="1.20.1070.10">
    <property type="entry name" value="Rhodopsin 7-helix transmembrane proteins"/>
    <property type="match status" value="1"/>
</dbReference>
<reference evidence="13" key="1">
    <citation type="submission" date="2023-01" db="EMBL/GenBank/DDBJ databases">
        <title>Key to firefly adult light organ development and bioluminescence: homeobox transcription factors regulate luciferase expression and transportation to peroxisome.</title>
        <authorList>
            <person name="Fu X."/>
        </authorList>
    </citation>
    <scope>NUCLEOTIDE SEQUENCE [LARGE SCALE GENOMIC DNA]</scope>
</reference>
<evidence type="ECO:0000256" key="2">
    <source>
        <dbReference type="ARBA" id="ARBA00010663"/>
    </source>
</evidence>
<dbReference type="GO" id="GO:0005886">
    <property type="term" value="C:plasma membrane"/>
    <property type="evidence" value="ECO:0007669"/>
    <property type="project" value="TreeGrafter"/>
</dbReference>
<dbReference type="PANTHER" id="PTHR45695:SF37">
    <property type="entry name" value="FREE FATTY ACID RECEPTOR 4-LIKE"/>
    <property type="match status" value="1"/>
</dbReference>
<evidence type="ECO:0000313" key="12">
    <source>
        <dbReference type="EMBL" id="KAK4883704.1"/>
    </source>
</evidence>
<dbReference type="AlphaFoldDB" id="A0AAN7PEC2"/>
<feature type="transmembrane region" description="Helical" evidence="10">
    <location>
        <begin position="43"/>
        <end position="65"/>
    </location>
</feature>
<evidence type="ECO:0000256" key="6">
    <source>
        <dbReference type="ARBA" id="ARBA00023136"/>
    </source>
</evidence>
<evidence type="ECO:0000256" key="4">
    <source>
        <dbReference type="ARBA" id="ARBA00022989"/>
    </source>
</evidence>
<sequence length="433" mass="49206">MDNSWNSSYIYGVDNESGWGERYFFTYFSEFGERMLSAVIAEVTMLTIIFIVSVFANVSIAICVFRFPDMRTVTNCFVLNLAAADLLFAFSIPAVAYTRVVPNWVFGDVACRFIPYTQFVSGIVLLWTLCLISMDRYRCIVIPPYRSKIKPKQASICAATTWILTSVVFIPVAFWFHQLKIGNKTICTLVFPQSDAINYSIVFVIPLLLIACLLPMMVLVYNYQRIFHKIFSTRNTWAASCVVVSTTDIKSTSGNRDQSRRQSELSITDILTPWPRKFSSNSQFSGSPSVGRHGSLSQHEELRLNKHIRVVRVLFLNVVVVLCMWLPITIVMFLIFIDGRRPNDDTSFFMRSNYFIVSLIIALFNTVINPLLYGVLSDNFRSCLLQLWCFQTGIKDKRENATPTSGRNIGGSSKTSRKQSYVNSISESPNDNI</sequence>
<dbReference type="InterPro" id="IPR017452">
    <property type="entry name" value="GPCR_Rhodpsn_7TM"/>
</dbReference>
<evidence type="ECO:0000256" key="3">
    <source>
        <dbReference type="ARBA" id="ARBA00022692"/>
    </source>
</evidence>
<organism evidence="12 13">
    <name type="scientific">Aquatica leii</name>
    <dbReference type="NCBI Taxonomy" id="1421715"/>
    <lineage>
        <taxon>Eukaryota</taxon>
        <taxon>Metazoa</taxon>
        <taxon>Ecdysozoa</taxon>
        <taxon>Arthropoda</taxon>
        <taxon>Hexapoda</taxon>
        <taxon>Insecta</taxon>
        <taxon>Pterygota</taxon>
        <taxon>Neoptera</taxon>
        <taxon>Endopterygota</taxon>
        <taxon>Coleoptera</taxon>
        <taxon>Polyphaga</taxon>
        <taxon>Elateriformia</taxon>
        <taxon>Elateroidea</taxon>
        <taxon>Lampyridae</taxon>
        <taxon>Luciolinae</taxon>
        <taxon>Aquatica</taxon>
    </lineage>
</organism>
<protein>
    <recommendedName>
        <fullName evidence="11">G-protein coupled receptors family 1 profile domain-containing protein</fullName>
    </recommendedName>
</protein>
<evidence type="ECO:0000256" key="10">
    <source>
        <dbReference type="SAM" id="Phobius"/>
    </source>
</evidence>
<feature type="transmembrane region" description="Helical" evidence="10">
    <location>
        <begin position="155"/>
        <end position="176"/>
    </location>
</feature>
<evidence type="ECO:0000256" key="1">
    <source>
        <dbReference type="ARBA" id="ARBA00004141"/>
    </source>
</evidence>
<keyword evidence="5" id="KW-0297">G-protein coupled receptor</keyword>
<accession>A0AAN7PEC2</accession>
<dbReference type="GO" id="GO:0004983">
    <property type="term" value="F:neuropeptide Y receptor activity"/>
    <property type="evidence" value="ECO:0007669"/>
    <property type="project" value="InterPro"/>
</dbReference>
<dbReference type="InterPro" id="IPR000611">
    <property type="entry name" value="NPY_rcpt"/>
</dbReference>
<dbReference type="PANTHER" id="PTHR45695">
    <property type="entry name" value="LEUCOKININ RECEPTOR-RELATED"/>
    <property type="match status" value="1"/>
</dbReference>
<dbReference type="PRINTS" id="PR00237">
    <property type="entry name" value="GPCRRHODOPSN"/>
</dbReference>
<keyword evidence="4 10" id="KW-1133">Transmembrane helix</keyword>
<dbReference type="CDD" id="cd00637">
    <property type="entry name" value="7tm_classA_rhodopsin-like"/>
    <property type="match status" value="1"/>
</dbReference>
<comment type="similarity">
    <text evidence="2">Belongs to the G-protein coupled receptor 1 family.</text>
</comment>
<dbReference type="Proteomes" id="UP001353858">
    <property type="component" value="Unassembled WGS sequence"/>
</dbReference>
<dbReference type="EMBL" id="JARPUR010000002">
    <property type="protein sequence ID" value="KAK4883704.1"/>
    <property type="molecule type" value="Genomic_DNA"/>
</dbReference>
<keyword evidence="13" id="KW-1185">Reference proteome</keyword>
<feature type="transmembrane region" description="Helical" evidence="10">
    <location>
        <begin position="116"/>
        <end position="134"/>
    </location>
</feature>
<dbReference type="PRINTS" id="PR01012">
    <property type="entry name" value="NRPEPTIDEYR"/>
</dbReference>
<keyword evidence="3 10" id="KW-0812">Transmembrane</keyword>
<feature type="transmembrane region" description="Helical" evidence="10">
    <location>
        <begin position="355"/>
        <end position="376"/>
    </location>
</feature>
<evidence type="ECO:0000256" key="7">
    <source>
        <dbReference type="ARBA" id="ARBA00023170"/>
    </source>
</evidence>
<comment type="subcellular location">
    <subcellularLocation>
        <location evidence="1">Membrane</location>
        <topology evidence="1">Multi-pass membrane protein</topology>
    </subcellularLocation>
</comment>
<feature type="region of interest" description="Disordered" evidence="9">
    <location>
        <begin position="401"/>
        <end position="433"/>
    </location>
</feature>
<feature type="transmembrane region" description="Helical" evidence="10">
    <location>
        <begin position="77"/>
        <end position="96"/>
    </location>
</feature>